<feature type="transmembrane region" description="Helical" evidence="1">
    <location>
        <begin position="104"/>
        <end position="122"/>
    </location>
</feature>
<dbReference type="EMBL" id="HBNR01068886">
    <property type="protein sequence ID" value="CAE4642542.1"/>
    <property type="molecule type" value="Transcribed_RNA"/>
</dbReference>
<keyword evidence="1" id="KW-0472">Membrane</keyword>
<evidence type="ECO:0000256" key="1">
    <source>
        <dbReference type="SAM" id="Phobius"/>
    </source>
</evidence>
<accession>A0A7S4SDP5</accession>
<dbReference type="PROSITE" id="PS51257">
    <property type="entry name" value="PROKAR_LIPOPROTEIN"/>
    <property type="match status" value="1"/>
</dbReference>
<feature type="transmembrane region" description="Helical" evidence="1">
    <location>
        <begin position="12"/>
        <end position="32"/>
    </location>
</feature>
<reference evidence="2" key="1">
    <citation type="submission" date="2021-01" db="EMBL/GenBank/DDBJ databases">
        <authorList>
            <person name="Corre E."/>
            <person name="Pelletier E."/>
            <person name="Niang G."/>
            <person name="Scheremetjew M."/>
            <person name="Finn R."/>
            <person name="Kale V."/>
            <person name="Holt S."/>
            <person name="Cochrane G."/>
            <person name="Meng A."/>
            <person name="Brown T."/>
            <person name="Cohen L."/>
        </authorList>
    </citation>
    <scope>NUCLEOTIDE SEQUENCE</scope>
    <source>
        <strain evidence="2">CCMP3105</strain>
    </source>
</reference>
<feature type="transmembrane region" description="Helical" evidence="1">
    <location>
        <begin position="150"/>
        <end position="169"/>
    </location>
</feature>
<organism evidence="2">
    <name type="scientific">Alexandrium monilatum</name>
    <dbReference type="NCBI Taxonomy" id="311494"/>
    <lineage>
        <taxon>Eukaryota</taxon>
        <taxon>Sar</taxon>
        <taxon>Alveolata</taxon>
        <taxon>Dinophyceae</taxon>
        <taxon>Gonyaulacales</taxon>
        <taxon>Pyrocystaceae</taxon>
        <taxon>Alexandrium</taxon>
    </lineage>
</organism>
<name>A0A7S4SDP5_9DINO</name>
<keyword evidence="1" id="KW-0812">Transmembrane</keyword>
<keyword evidence="1" id="KW-1133">Transmembrane helix</keyword>
<proteinExistence type="predicted"/>
<feature type="transmembrane region" description="Helical" evidence="1">
    <location>
        <begin position="44"/>
        <end position="68"/>
    </location>
</feature>
<protein>
    <submittedName>
        <fullName evidence="2">Uncharacterized protein</fullName>
    </submittedName>
</protein>
<evidence type="ECO:0000313" key="2">
    <source>
        <dbReference type="EMBL" id="CAE4642542.1"/>
    </source>
</evidence>
<gene>
    <name evidence="2" type="ORF">AMON00008_LOCUS48774</name>
</gene>
<dbReference type="AlphaFoldDB" id="A0A7S4SDP5"/>
<sequence>MARCCLCTRRAFFQMGGILGCVMCFTSIAVALQCPYSRICPAAYYFIWLVAMCSIAMGCALTCIGCSVNHIASLDEDKMTPTNMTTGTKRWGCVAKTCPCISRWLLTTAGLFAFLGLLLGTSQCPKKGAAEWEDEWCMAPPNVREPDPKYDFGMVIGCWLMIAAMGCCASRDKAITPITYEPIPEMPPDVRWRCLACASRCTRYCHP</sequence>